<feature type="region of interest" description="Disordered" evidence="1">
    <location>
        <begin position="155"/>
        <end position="199"/>
    </location>
</feature>
<dbReference type="AlphaFoldDB" id="A0A3M6U4T1"/>
<feature type="compositionally biased region" description="Polar residues" evidence="1">
    <location>
        <begin position="219"/>
        <end position="241"/>
    </location>
</feature>
<dbReference type="CDD" id="cd05382">
    <property type="entry name" value="CAP_GAPR1-like"/>
    <property type="match status" value="1"/>
</dbReference>
<protein>
    <recommendedName>
        <fullName evidence="3">SEA domain-containing protein</fullName>
    </recommendedName>
</protein>
<dbReference type="PANTHER" id="PTHR10334">
    <property type="entry name" value="CYSTEINE-RICH SECRETORY PROTEIN-RELATED"/>
    <property type="match status" value="1"/>
</dbReference>
<reference evidence="4 5" key="1">
    <citation type="journal article" date="2018" name="Sci. Rep.">
        <title>Comparative analysis of the Pocillopora damicornis genome highlights role of immune system in coral evolution.</title>
        <authorList>
            <person name="Cunning R."/>
            <person name="Bay R.A."/>
            <person name="Gillette P."/>
            <person name="Baker A.C."/>
            <person name="Traylor-Knowles N."/>
        </authorList>
    </citation>
    <scope>NUCLEOTIDE SEQUENCE [LARGE SCALE GENOMIC DNA]</scope>
    <source>
        <strain evidence="4">RSMAS</strain>
        <tissue evidence="4">Whole animal</tissue>
    </source>
</reference>
<feature type="compositionally biased region" description="Polar residues" evidence="1">
    <location>
        <begin position="320"/>
        <end position="331"/>
    </location>
</feature>
<feature type="compositionally biased region" description="Polar residues" evidence="1">
    <location>
        <begin position="271"/>
        <end position="288"/>
    </location>
</feature>
<name>A0A3M6U4T1_POCDA</name>
<feature type="domain" description="SEA" evidence="3">
    <location>
        <begin position="455"/>
        <end position="569"/>
    </location>
</feature>
<dbReference type="Pfam" id="PF01390">
    <property type="entry name" value="SEA"/>
    <property type="match status" value="1"/>
</dbReference>
<evidence type="ECO:0000256" key="1">
    <source>
        <dbReference type="SAM" id="MobiDB-lite"/>
    </source>
</evidence>
<evidence type="ECO:0000313" key="4">
    <source>
        <dbReference type="EMBL" id="RMX48577.1"/>
    </source>
</evidence>
<dbReference type="EMBL" id="RCHS01002248">
    <property type="protein sequence ID" value="RMX48577.1"/>
    <property type="molecule type" value="Genomic_DNA"/>
</dbReference>
<dbReference type="PRINTS" id="PR00837">
    <property type="entry name" value="V5TPXLIKE"/>
</dbReference>
<gene>
    <name evidence="4" type="ORF">pdam_00019599</name>
</gene>
<feature type="compositionally biased region" description="Basic and acidic residues" evidence="1">
    <location>
        <begin position="308"/>
        <end position="319"/>
    </location>
</feature>
<dbReference type="Proteomes" id="UP000275408">
    <property type="component" value="Unassembled WGS sequence"/>
</dbReference>
<dbReference type="Gene3D" id="3.30.70.960">
    <property type="entry name" value="SEA domain"/>
    <property type="match status" value="1"/>
</dbReference>
<dbReference type="SMART" id="SM00198">
    <property type="entry name" value="SCP"/>
    <property type="match status" value="1"/>
</dbReference>
<dbReference type="InterPro" id="IPR000082">
    <property type="entry name" value="SEA_dom"/>
</dbReference>
<dbReference type="SUPFAM" id="SSF55797">
    <property type="entry name" value="PR-1-like"/>
    <property type="match status" value="1"/>
</dbReference>
<feature type="region of interest" description="Disordered" evidence="1">
    <location>
        <begin position="216"/>
        <end position="331"/>
    </location>
</feature>
<sequence>MKILFSVSVLLCAAAKVLSFQSSYIRDCLDAHNAVRARHGVPALNWSVDIAVSAQKWANHLAAIDQLQHDSSTPFGENLFYMYGGDPEQACGRAVNNWYQEGKNYDFRSPHLDESTSHFSQLVWRGSKDVGIGTAQSKSGNFFLVARYSPRGNVDGKFDDNVLDVMGQPPTESSQETKDDKASDNIPAQGESSNLQSRKDQNLVYFKEINLDPSLADLDNTTAPNPTPLQQTGVESGTNEGPSLEGSRGPEENPPNSTPENNNSVRIHSFNGANSGTNEVPGVSQQALNEPETIPNNAEAGVTGPNEESSHKEDSDLNRKLSSSEPYSMNNEALPLYEGSDISAMNSGARHSGSEIKDTKARPTNAALNPTEMVTKLGIEENSKAEETSNYERQEEKDARVENFANLPMNDEQLPKSDKPPGLSYVAPLAAKIPKKPVEKVIKLPPAISLITPKRGKDFRVEIRFTKMVYTDEMRVPGSKDFEEAKRNITSAIINLFDDDDGFQEVQLISIRNGSVIATLGLLFNKDKPGNLNRLSLALISGKIGSYLVANKYESAVALPAGYLRPKRPIQKQSVGVCAQPCSKPNICYSTGCGVACCAFHPHEHKYHPPARLAPQELPSCPGTCDDSCFPDCDDDCCTDMMQDVAPAPATMTGAAPSMTCPGSCHFSCYPQCSPQCCATQYVPNPCHPSCPGYCAPSCDNACCAARKSIVNNLSKQYSRYRSAQRAIARQMYLRKHLKLPFRRPKPVRLARPVRPRQRSYYMRRVRPESLGLEEYDRSIIHTAQAETSPKHGAQFLSV</sequence>
<dbReference type="SUPFAM" id="SSF82671">
    <property type="entry name" value="SEA domain"/>
    <property type="match status" value="1"/>
</dbReference>
<dbReference type="InterPro" id="IPR036364">
    <property type="entry name" value="SEA_dom_sf"/>
</dbReference>
<dbReference type="Pfam" id="PF00188">
    <property type="entry name" value="CAP"/>
    <property type="match status" value="1"/>
</dbReference>
<accession>A0A3M6U4T1</accession>
<feature type="signal peptide" evidence="2">
    <location>
        <begin position="1"/>
        <end position="19"/>
    </location>
</feature>
<evidence type="ECO:0000259" key="3">
    <source>
        <dbReference type="PROSITE" id="PS50024"/>
    </source>
</evidence>
<feature type="chain" id="PRO_5018121331" description="SEA domain-containing protein" evidence="2">
    <location>
        <begin position="20"/>
        <end position="799"/>
    </location>
</feature>
<dbReference type="OrthoDB" id="5967787at2759"/>
<dbReference type="InterPro" id="IPR014044">
    <property type="entry name" value="CAP_dom"/>
</dbReference>
<keyword evidence="2" id="KW-0732">Signal</keyword>
<dbReference type="FunFam" id="3.40.33.10:FF:000010">
    <property type="entry name" value="Predicted protein"/>
    <property type="match status" value="1"/>
</dbReference>
<keyword evidence="5" id="KW-1185">Reference proteome</keyword>
<comment type="caution">
    <text evidence="4">The sequence shown here is derived from an EMBL/GenBank/DDBJ whole genome shotgun (WGS) entry which is preliminary data.</text>
</comment>
<evidence type="ECO:0000256" key="2">
    <source>
        <dbReference type="SAM" id="SignalP"/>
    </source>
</evidence>
<dbReference type="InterPro" id="IPR001283">
    <property type="entry name" value="CRISP-related"/>
</dbReference>
<dbReference type="OMA" id="CCERKSK"/>
<dbReference type="STRING" id="46731.A0A3M6U4T1"/>
<dbReference type="Gene3D" id="3.40.33.10">
    <property type="entry name" value="CAP"/>
    <property type="match status" value="1"/>
</dbReference>
<proteinExistence type="predicted"/>
<dbReference type="InterPro" id="IPR035940">
    <property type="entry name" value="CAP_sf"/>
</dbReference>
<dbReference type="InterPro" id="IPR034113">
    <property type="entry name" value="SCP_GAPR1-like"/>
</dbReference>
<organism evidence="4 5">
    <name type="scientific">Pocillopora damicornis</name>
    <name type="common">Cauliflower coral</name>
    <name type="synonym">Millepora damicornis</name>
    <dbReference type="NCBI Taxonomy" id="46731"/>
    <lineage>
        <taxon>Eukaryota</taxon>
        <taxon>Metazoa</taxon>
        <taxon>Cnidaria</taxon>
        <taxon>Anthozoa</taxon>
        <taxon>Hexacorallia</taxon>
        <taxon>Scleractinia</taxon>
        <taxon>Astrocoeniina</taxon>
        <taxon>Pocilloporidae</taxon>
        <taxon>Pocillopora</taxon>
    </lineage>
</organism>
<dbReference type="PROSITE" id="PS50024">
    <property type="entry name" value="SEA"/>
    <property type="match status" value="1"/>
</dbReference>
<evidence type="ECO:0000313" key="5">
    <source>
        <dbReference type="Proteomes" id="UP000275408"/>
    </source>
</evidence>